<dbReference type="EMBL" id="JACIBY010000012">
    <property type="protein sequence ID" value="MBB3840708.1"/>
    <property type="molecule type" value="Genomic_DNA"/>
</dbReference>
<dbReference type="GO" id="GO:0016020">
    <property type="term" value="C:membrane"/>
    <property type="evidence" value="ECO:0007669"/>
    <property type="project" value="InterPro"/>
</dbReference>
<dbReference type="PANTHER" id="PTHR34220">
    <property type="entry name" value="SENSOR HISTIDINE KINASE YPDA"/>
    <property type="match status" value="1"/>
</dbReference>
<dbReference type="InterPro" id="IPR019734">
    <property type="entry name" value="TPR_rpt"/>
</dbReference>
<gene>
    <name evidence="5" type="ORF">FHS57_004728</name>
</gene>
<keyword evidence="2" id="KW-0175">Coiled coil</keyword>
<dbReference type="GO" id="GO:0000155">
    <property type="term" value="F:phosphorelay sensor kinase activity"/>
    <property type="evidence" value="ECO:0007669"/>
    <property type="project" value="InterPro"/>
</dbReference>
<dbReference type="SUPFAM" id="SSF55874">
    <property type="entry name" value="ATPase domain of HSP90 chaperone/DNA topoisomerase II/histidine kinase"/>
    <property type="match status" value="1"/>
</dbReference>
<reference evidence="5 6" key="1">
    <citation type="submission" date="2020-08" db="EMBL/GenBank/DDBJ databases">
        <title>Genomic Encyclopedia of Type Strains, Phase IV (KMG-IV): sequencing the most valuable type-strain genomes for metagenomic binning, comparative biology and taxonomic classification.</title>
        <authorList>
            <person name="Goeker M."/>
        </authorList>
    </citation>
    <scope>NUCLEOTIDE SEQUENCE [LARGE SCALE GENOMIC DNA]</scope>
    <source>
        <strain evidence="5 6">DSM 17976</strain>
    </source>
</reference>
<feature type="repeat" description="TPR" evidence="1">
    <location>
        <begin position="201"/>
        <end position="234"/>
    </location>
</feature>
<keyword evidence="1" id="KW-0802">TPR repeat</keyword>
<dbReference type="PANTHER" id="PTHR34220:SF7">
    <property type="entry name" value="SENSOR HISTIDINE KINASE YPDA"/>
    <property type="match status" value="1"/>
</dbReference>
<dbReference type="Gene3D" id="1.25.40.10">
    <property type="entry name" value="Tetratricopeptide repeat domain"/>
    <property type="match status" value="2"/>
</dbReference>
<keyword evidence="6" id="KW-1185">Reference proteome</keyword>
<dbReference type="RefSeq" id="WP_183977855.1">
    <property type="nucleotide sequence ID" value="NZ_JACIBY010000012.1"/>
</dbReference>
<organism evidence="5 6">
    <name type="scientific">Runella defluvii</name>
    <dbReference type="NCBI Taxonomy" id="370973"/>
    <lineage>
        <taxon>Bacteria</taxon>
        <taxon>Pseudomonadati</taxon>
        <taxon>Bacteroidota</taxon>
        <taxon>Cytophagia</taxon>
        <taxon>Cytophagales</taxon>
        <taxon>Spirosomataceae</taxon>
        <taxon>Runella</taxon>
    </lineage>
</organism>
<feature type="domain" description="Signal transduction histidine kinase internal region" evidence="4">
    <location>
        <begin position="410"/>
        <end position="488"/>
    </location>
</feature>
<dbReference type="PROSITE" id="PS50005">
    <property type="entry name" value="TPR"/>
    <property type="match status" value="2"/>
</dbReference>
<keyword evidence="3" id="KW-0812">Transmembrane</keyword>
<keyword evidence="3" id="KW-0472">Membrane</keyword>
<evidence type="ECO:0000256" key="1">
    <source>
        <dbReference type="PROSITE-ProRule" id="PRU00339"/>
    </source>
</evidence>
<dbReference type="InterPro" id="IPR036890">
    <property type="entry name" value="HATPase_C_sf"/>
</dbReference>
<comment type="caution">
    <text evidence="5">The sequence shown here is derived from an EMBL/GenBank/DDBJ whole genome shotgun (WGS) entry which is preliminary data.</text>
</comment>
<dbReference type="SUPFAM" id="SSF48452">
    <property type="entry name" value="TPR-like"/>
    <property type="match status" value="2"/>
</dbReference>
<feature type="repeat" description="TPR" evidence="1">
    <location>
        <begin position="161"/>
        <end position="194"/>
    </location>
</feature>
<evidence type="ECO:0000259" key="4">
    <source>
        <dbReference type="Pfam" id="PF06580"/>
    </source>
</evidence>
<feature type="transmembrane region" description="Helical" evidence="3">
    <location>
        <begin position="358"/>
        <end position="378"/>
    </location>
</feature>
<accession>A0A7W5ZNP2</accession>
<dbReference type="SMART" id="SM00028">
    <property type="entry name" value="TPR"/>
    <property type="match status" value="4"/>
</dbReference>
<feature type="coiled-coil region" evidence="2">
    <location>
        <begin position="380"/>
        <end position="418"/>
    </location>
</feature>
<dbReference type="Gene3D" id="3.30.565.10">
    <property type="entry name" value="Histidine kinase-like ATPase, C-terminal domain"/>
    <property type="match status" value="1"/>
</dbReference>
<dbReference type="Pfam" id="PF06580">
    <property type="entry name" value="His_kinase"/>
    <property type="match status" value="1"/>
</dbReference>
<evidence type="ECO:0000256" key="3">
    <source>
        <dbReference type="SAM" id="Phobius"/>
    </source>
</evidence>
<evidence type="ECO:0000256" key="2">
    <source>
        <dbReference type="SAM" id="Coils"/>
    </source>
</evidence>
<sequence>MKPSILVLLVLMTQSLWGQKTYEQLLVDIKKHSPQDSVRVELLVDACVAATFRADTLVLKMATEANQLSNKLGYELGKIRSLNCLGNYYFSRTLNDKAINFYLQALRIAEKRNDYSNIVIGKSNLANVFSHNFEDQKSIKLLNECDQLLLKNGQVFTQNRAAILTNLANSYFQLKQYPKAIQTYNEVLAICQKLNIGFGLALTLDNLGKTYFELKQYPKALDYFEKAKIEIEKHRVDFVRGKNLNNIGKTYSALGNSTKGLTFLQQAKAIALQNQDNEALRDIYFAMQKGFAQTNQFKAAFEHLEKYSILKDSAFSSEKNKTIQELNTKYETEKKDSEIKSLAQQKQISELESGRKTAIIYTILAFLLIGSILAYALFMRFKTQKQNELLTTQLEEAQRRIEIEQKATESELKALKSQMNPHFMFNALNSIQEQFMYGDKTLANEQMGNFTYLTRQILSISGKKRITLATEIELLTKYLELEKMRFSEGFSYKISLDNQLDEDYHQLPPMLIQPFVENSIKHGLLHKNGDKRLSIMFSMDETEEHIICVVEDNGVGRAKSAEIKQKRFASHESFSTAATSERLRLLSSSLNSQELMHYDDLLDELGQSLGTRVTLKIPL</sequence>
<dbReference type="InterPro" id="IPR050640">
    <property type="entry name" value="Bact_2-comp_sensor_kinase"/>
</dbReference>
<dbReference type="Proteomes" id="UP000541352">
    <property type="component" value="Unassembled WGS sequence"/>
</dbReference>
<dbReference type="InterPro" id="IPR010559">
    <property type="entry name" value="Sig_transdc_His_kin_internal"/>
</dbReference>
<name>A0A7W5ZNP2_9BACT</name>
<proteinExistence type="predicted"/>
<dbReference type="InterPro" id="IPR011990">
    <property type="entry name" value="TPR-like_helical_dom_sf"/>
</dbReference>
<dbReference type="AlphaFoldDB" id="A0A7W5ZNP2"/>
<dbReference type="Pfam" id="PF13424">
    <property type="entry name" value="TPR_12"/>
    <property type="match status" value="1"/>
</dbReference>
<evidence type="ECO:0000313" key="6">
    <source>
        <dbReference type="Proteomes" id="UP000541352"/>
    </source>
</evidence>
<keyword evidence="3" id="KW-1133">Transmembrane helix</keyword>
<protein>
    <submittedName>
        <fullName evidence="5">Tetratricopeptide (TPR) repeat protein</fullName>
    </submittedName>
</protein>
<evidence type="ECO:0000313" key="5">
    <source>
        <dbReference type="EMBL" id="MBB3840708.1"/>
    </source>
</evidence>